<gene>
    <name evidence="1" type="ORF">ABW06_18430</name>
</gene>
<evidence type="ECO:0000313" key="2">
    <source>
        <dbReference type="Proteomes" id="UP000036196"/>
    </source>
</evidence>
<dbReference type="Proteomes" id="UP000036196">
    <property type="component" value="Unassembled WGS sequence"/>
</dbReference>
<dbReference type="STRING" id="61647.LG71_03190"/>
<dbReference type="AlphaFoldDB" id="A0A0J5PNA3"/>
<accession>A0A0J5PNA3</accession>
<dbReference type="EMBL" id="LDZF01000021">
    <property type="protein sequence ID" value="KMK12142.1"/>
    <property type="molecule type" value="Genomic_DNA"/>
</dbReference>
<dbReference type="RefSeq" id="WP_048280029.1">
    <property type="nucleotide sequence ID" value="NZ_JALLDC010000009.1"/>
</dbReference>
<proteinExistence type="predicted"/>
<evidence type="ECO:0000313" key="1">
    <source>
        <dbReference type="EMBL" id="KMK12142.1"/>
    </source>
</evidence>
<organism evidence="1 2">
    <name type="scientific">Pluralibacter gergoviae</name>
    <name type="common">Enterobacter gergoviae</name>
    <dbReference type="NCBI Taxonomy" id="61647"/>
    <lineage>
        <taxon>Bacteria</taxon>
        <taxon>Pseudomonadati</taxon>
        <taxon>Pseudomonadota</taxon>
        <taxon>Gammaproteobacteria</taxon>
        <taxon>Enterobacterales</taxon>
        <taxon>Enterobacteriaceae</taxon>
        <taxon>Pluralibacter</taxon>
    </lineage>
</organism>
<sequence>MTNTWNHFSAQTEQRLFDAIDEDDVIDEHVSLPPVINLRCTEETIRANYALCLQHWEDGFTRTELWRLVSKQIRNGGLSKQERQQFKYIRSRYKHLRFALRLYSHKHEARYLFGKVTVYLGRFQDAFRNQSAQGIAHYGKLLRMHLSIPFWMMVRYSLRHIRLASVENFNAYRQQQMRDLQQMIARPELTGREFHDVRKIISEQVSYYDTLRAIEPNNEEALQVSRFMAAINGIMGDKHDELVADDLSGVKPYSAPVSLDADLRQRLELLLERYPL</sequence>
<keyword evidence="2" id="KW-1185">Reference proteome</keyword>
<dbReference type="OrthoDB" id="5942530at2"/>
<dbReference type="PATRIC" id="fig|61647.15.peg.2218"/>
<reference evidence="1 2" key="1">
    <citation type="submission" date="2015-05" db="EMBL/GenBank/DDBJ databases">
        <title>Genome sequences of Pluralibacter gergoviae.</title>
        <authorList>
            <person name="Greninger A.L."/>
            <person name="Miller S."/>
        </authorList>
    </citation>
    <scope>NUCLEOTIDE SEQUENCE [LARGE SCALE GENOMIC DNA]</scope>
    <source>
        <strain evidence="1 2">JS81F13</strain>
    </source>
</reference>
<protein>
    <submittedName>
        <fullName evidence="1">Uncharacterized protein</fullName>
    </submittedName>
</protein>
<comment type="caution">
    <text evidence="1">The sequence shown here is derived from an EMBL/GenBank/DDBJ whole genome shotgun (WGS) entry which is preliminary data.</text>
</comment>
<name>A0A0J5PNA3_PLUGE</name>
<dbReference type="eggNOG" id="ENOG502Z7UR">
    <property type="taxonomic scope" value="Bacteria"/>
</dbReference>